<comment type="caution">
    <text evidence="2">The sequence shown here is derived from an EMBL/GenBank/DDBJ whole genome shotgun (WGS) entry which is preliminary data.</text>
</comment>
<proteinExistence type="predicted"/>
<organism evidence="2 3">
    <name type="scientific">Phyllostomus discolor</name>
    <name type="common">pale spear-nosed bat</name>
    <dbReference type="NCBI Taxonomy" id="89673"/>
    <lineage>
        <taxon>Eukaryota</taxon>
        <taxon>Metazoa</taxon>
        <taxon>Chordata</taxon>
        <taxon>Craniata</taxon>
        <taxon>Vertebrata</taxon>
        <taxon>Euteleostomi</taxon>
        <taxon>Mammalia</taxon>
        <taxon>Eutheria</taxon>
        <taxon>Laurasiatheria</taxon>
        <taxon>Chiroptera</taxon>
        <taxon>Yangochiroptera</taxon>
        <taxon>Phyllostomidae</taxon>
        <taxon>Phyllostominae</taxon>
        <taxon>Phyllostomus</taxon>
    </lineage>
</organism>
<dbReference type="GO" id="GO:0005813">
    <property type="term" value="C:centrosome"/>
    <property type="evidence" value="ECO:0007669"/>
    <property type="project" value="TreeGrafter"/>
</dbReference>
<name>A0A834EEF2_9CHIR</name>
<dbReference type="PANTHER" id="PTHR22091:SF1">
    <property type="entry name" value="COILED-COIL DOMAIN-CONTAINING PROTEIN 77"/>
    <property type="match status" value="1"/>
</dbReference>
<gene>
    <name evidence="2" type="ORF">HJG60_002261</name>
</gene>
<protein>
    <submittedName>
        <fullName evidence="2">Coiled-coil domain containing 77</fullName>
    </submittedName>
</protein>
<dbReference type="EMBL" id="JABVXQ010000003">
    <property type="protein sequence ID" value="KAF6117820.1"/>
    <property type="molecule type" value="Genomic_DNA"/>
</dbReference>
<dbReference type="Proteomes" id="UP000664940">
    <property type="component" value="Unassembled WGS sequence"/>
</dbReference>
<accession>A0A834EEF2</accession>
<reference evidence="2 3" key="1">
    <citation type="journal article" date="2020" name="Nature">
        <title>Six reference-quality genomes reveal evolution of bat adaptations.</title>
        <authorList>
            <person name="Jebb D."/>
            <person name="Huang Z."/>
            <person name="Pippel M."/>
            <person name="Hughes G.M."/>
            <person name="Lavrichenko K."/>
            <person name="Devanna P."/>
            <person name="Winkler S."/>
            <person name="Jermiin L.S."/>
            <person name="Skirmuntt E.C."/>
            <person name="Katzourakis A."/>
            <person name="Burkitt-Gray L."/>
            <person name="Ray D.A."/>
            <person name="Sullivan K.A.M."/>
            <person name="Roscito J.G."/>
            <person name="Kirilenko B.M."/>
            <person name="Davalos L.M."/>
            <person name="Corthals A.P."/>
            <person name="Power M.L."/>
            <person name="Jones G."/>
            <person name="Ransome R.D."/>
            <person name="Dechmann D.K.N."/>
            <person name="Locatelli A.G."/>
            <person name="Puechmaille S.J."/>
            <person name="Fedrigo O."/>
            <person name="Jarvis E.D."/>
            <person name="Hiller M."/>
            <person name="Vernes S.C."/>
            <person name="Myers E.W."/>
            <person name="Teeling E.C."/>
        </authorList>
    </citation>
    <scope>NUCLEOTIDE SEQUENCE [LARGE SCALE GENOMIC DNA]</scope>
    <source>
        <strain evidence="2">Bat1K_MPI-CBG_1</strain>
    </source>
</reference>
<evidence type="ECO:0000313" key="2">
    <source>
        <dbReference type="EMBL" id="KAF6117820.1"/>
    </source>
</evidence>
<dbReference type="InterPro" id="IPR037696">
    <property type="entry name" value="CCDC77"/>
</dbReference>
<sequence length="116" mass="13740">MYQEQCISLEEELARIREEEGVRREIFKDRSNKMGKRLQVMTKRYEALENRRILEVEGFKTDIKVLRQKLKDLEQMLYKVIVDPESLKGRKGVQVRTHGRECSSEERRAISPTLGT</sequence>
<dbReference type="PANTHER" id="PTHR22091">
    <property type="entry name" value="COILED-COIL DOMAIN-CONTAINING PROTEIN 77"/>
    <property type="match status" value="1"/>
</dbReference>
<dbReference type="AlphaFoldDB" id="A0A834EEF2"/>
<evidence type="ECO:0000313" key="3">
    <source>
        <dbReference type="Proteomes" id="UP000664940"/>
    </source>
</evidence>
<feature type="compositionally biased region" description="Basic and acidic residues" evidence="1">
    <location>
        <begin position="98"/>
        <end position="109"/>
    </location>
</feature>
<feature type="region of interest" description="Disordered" evidence="1">
    <location>
        <begin position="92"/>
        <end position="116"/>
    </location>
</feature>
<evidence type="ECO:0000256" key="1">
    <source>
        <dbReference type="SAM" id="MobiDB-lite"/>
    </source>
</evidence>